<evidence type="ECO:0000313" key="2">
    <source>
        <dbReference type="Proteomes" id="UP001187192"/>
    </source>
</evidence>
<accession>A0AA88AD72</accession>
<keyword evidence="2" id="KW-1185">Reference proteome</keyword>
<proteinExistence type="predicted"/>
<sequence length="19" mass="2070">MTNLAEEIAIPKKIVTDLA</sequence>
<evidence type="ECO:0000313" key="1">
    <source>
        <dbReference type="EMBL" id="GMN41761.1"/>
    </source>
</evidence>
<protein>
    <submittedName>
        <fullName evidence="1">Uncharacterized protein</fullName>
    </submittedName>
</protein>
<dbReference type="AlphaFoldDB" id="A0AA88AD72"/>
<gene>
    <name evidence="1" type="ORF">TIFTF001_010984</name>
</gene>
<dbReference type="EMBL" id="BTGU01000013">
    <property type="protein sequence ID" value="GMN41761.1"/>
    <property type="molecule type" value="Genomic_DNA"/>
</dbReference>
<reference evidence="1" key="1">
    <citation type="submission" date="2023-07" db="EMBL/GenBank/DDBJ databases">
        <title>draft genome sequence of fig (Ficus carica).</title>
        <authorList>
            <person name="Takahashi T."/>
            <person name="Nishimura K."/>
        </authorList>
    </citation>
    <scope>NUCLEOTIDE SEQUENCE</scope>
</reference>
<dbReference type="Proteomes" id="UP001187192">
    <property type="component" value="Unassembled WGS sequence"/>
</dbReference>
<name>A0AA88AD72_FICCA</name>
<comment type="caution">
    <text evidence="1">The sequence shown here is derived from an EMBL/GenBank/DDBJ whole genome shotgun (WGS) entry which is preliminary data.</text>
</comment>
<organism evidence="1 2">
    <name type="scientific">Ficus carica</name>
    <name type="common">Common fig</name>
    <dbReference type="NCBI Taxonomy" id="3494"/>
    <lineage>
        <taxon>Eukaryota</taxon>
        <taxon>Viridiplantae</taxon>
        <taxon>Streptophyta</taxon>
        <taxon>Embryophyta</taxon>
        <taxon>Tracheophyta</taxon>
        <taxon>Spermatophyta</taxon>
        <taxon>Magnoliopsida</taxon>
        <taxon>eudicotyledons</taxon>
        <taxon>Gunneridae</taxon>
        <taxon>Pentapetalae</taxon>
        <taxon>rosids</taxon>
        <taxon>fabids</taxon>
        <taxon>Rosales</taxon>
        <taxon>Moraceae</taxon>
        <taxon>Ficeae</taxon>
        <taxon>Ficus</taxon>
    </lineage>
</organism>